<accession>A0A0F9F807</accession>
<organism evidence="1">
    <name type="scientific">marine sediment metagenome</name>
    <dbReference type="NCBI Taxonomy" id="412755"/>
    <lineage>
        <taxon>unclassified sequences</taxon>
        <taxon>metagenomes</taxon>
        <taxon>ecological metagenomes</taxon>
    </lineage>
</organism>
<protein>
    <submittedName>
        <fullName evidence="1">Uncharacterized protein</fullName>
    </submittedName>
</protein>
<proteinExistence type="predicted"/>
<dbReference type="AlphaFoldDB" id="A0A0F9F807"/>
<dbReference type="EMBL" id="LAZR01022255">
    <property type="protein sequence ID" value="KKL82524.1"/>
    <property type="molecule type" value="Genomic_DNA"/>
</dbReference>
<comment type="caution">
    <text evidence="1">The sequence shown here is derived from an EMBL/GenBank/DDBJ whole genome shotgun (WGS) entry which is preliminary data.</text>
</comment>
<name>A0A0F9F807_9ZZZZ</name>
<evidence type="ECO:0000313" key="1">
    <source>
        <dbReference type="EMBL" id="KKL82524.1"/>
    </source>
</evidence>
<reference evidence="1" key="1">
    <citation type="journal article" date="2015" name="Nature">
        <title>Complex archaea that bridge the gap between prokaryotes and eukaryotes.</title>
        <authorList>
            <person name="Spang A."/>
            <person name="Saw J.H."/>
            <person name="Jorgensen S.L."/>
            <person name="Zaremba-Niedzwiedzka K."/>
            <person name="Martijn J."/>
            <person name="Lind A.E."/>
            <person name="van Eijk R."/>
            <person name="Schleper C."/>
            <person name="Guy L."/>
            <person name="Ettema T.J."/>
        </authorList>
    </citation>
    <scope>NUCLEOTIDE SEQUENCE</scope>
</reference>
<sequence>MSCALPGPWGRVSSVVPKPLKRAWLLFDTVWGQITFGEPVTISAKAAEFQDTTVQGAHILMLEAAAPLPGAKQLVRKLQRIELANSKALGPVHHARTLKVLSPNTIFRLGGLKALKR</sequence>
<gene>
    <name evidence="1" type="ORF">LCGC14_1983910</name>
</gene>